<proteinExistence type="predicted"/>
<dbReference type="EMBL" id="LAYC01000002">
    <property type="protein sequence ID" value="KYK56575.1"/>
    <property type="molecule type" value="Genomic_DNA"/>
</dbReference>
<gene>
    <name evidence="2" type="ORF">DCS_03576</name>
</gene>
<evidence type="ECO:0000313" key="2">
    <source>
        <dbReference type="EMBL" id="KYK56575.1"/>
    </source>
</evidence>
<evidence type="ECO:0000313" key="3">
    <source>
        <dbReference type="Proteomes" id="UP000076580"/>
    </source>
</evidence>
<dbReference type="GeneID" id="63716219"/>
<evidence type="ECO:0008006" key="4">
    <source>
        <dbReference type="Google" id="ProtNLM"/>
    </source>
</evidence>
<feature type="signal peptide" evidence="1">
    <location>
        <begin position="1"/>
        <end position="21"/>
    </location>
</feature>
<dbReference type="AlphaFoldDB" id="A0A151GHI0"/>
<feature type="chain" id="PRO_5007580561" description="Cell wall galactomannoprotein" evidence="1">
    <location>
        <begin position="22"/>
        <end position="178"/>
    </location>
</feature>
<evidence type="ECO:0000256" key="1">
    <source>
        <dbReference type="SAM" id="SignalP"/>
    </source>
</evidence>
<accession>A0A151GHI0</accession>
<name>A0A151GHI0_DRECN</name>
<dbReference type="Proteomes" id="UP000076580">
    <property type="component" value="Chromosome 02"/>
</dbReference>
<dbReference type="InParanoid" id="A0A151GHI0"/>
<sequence length="178" mass="19830">MRFTNAFLLATLASASSTIYSEILLQDIEYAIETFSSRMIQNRQDINIDKVMTAVSELAPQLQVSVDELEKSKISGSEHNKNLLALGRSFHGTGRFIRVNVVTKKPMVQAHGRCQDMERAIDDIQVQFYRLGLYINGTVAAEDTANVSSYTEKILGELNIAKGEFTKDKCFNAKPSST</sequence>
<reference evidence="2 3" key="1">
    <citation type="journal article" date="2016" name="Sci. Rep.">
        <title>Insights into Adaptations to a Near-Obligate Nematode Endoparasitic Lifestyle from the Finished Genome of Drechmeria coniospora.</title>
        <authorList>
            <person name="Zhang L."/>
            <person name="Zhou Z."/>
            <person name="Guo Q."/>
            <person name="Fokkens L."/>
            <person name="Miskei M."/>
            <person name="Pocsi I."/>
            <person name="Zhang W."/>
            <person name="Chen M."/>
            <person name="Wang L."/>
            <person name="Sun Y."/>
            <person name="Donzelli B.G."/>
            <person name="Gibson D.M."/>
            <person name="Nelson D.R."/>
            <person name="Luo J.G."/>
            <person name="Rep M."/>
            <person name="Liu H."/>
            <person name="Yang S."/>
            <person name="Wang J."/>
            <person name="Krasnoff S.B."/>
            <person name="Xu Y."/>
            <person name="Molnar I."/>
            <person name="Lin M."/>
        </authorList>
    </citation>
    <scope>NUCLEOTIDE SEQUENCE [LARGE SCALE GENOMIC DNA]</scope>
    <source>
        <strain evidence="2 3">ARSEF 6962</strain>
    </source>
</reference>
<organism evidence="2 3">
    <name type="scientific">Drechmeria coniospora</name>
    <name type="common">Nematophagous fungus</name>
    <name type="synonym">Meria coniospora</name>
    <dbReference type="NCBI Taxonomy" id="98403"/>
    <lineage>
        <taxon>Eukaryota</taxon>
        <taxon>Fungi</taxon>
        <taxon>Dikarya</taxon>
        <taxon>Ascomycota</taxon>
        <taxon>Pezizomycotina</taxon>
        <taxon>Sordariomycetes</taxon>
        <taxon>Hypocreomycetidae</taxon>
        <taxon>Hypocreales</taxon>
        <taxon>Ophiocordycipitaceae</taxon>
        <taxon>Drechmeria</taxon>
    </lineage>
</organism>
<dbReference type="RefSeq" id="XP_040655927.1">
    <property type="nucleotide sequence ID" value="XM_040800894.1"/>
</dbReference>
<keyword evidence="3" id="KW-1185">Reference proteome</keyword>
<keyword evidence="1" id="KW-0732">Signal</keyword>
<protein>
    <recommendedName>
        <fullName evidence="4">Cell wall galactomannoprotein</fullName>
    </recommendedName>
</protein>
<comment type="caution">
    <text evidence="2">The sequence shown here is derived from an EMBL/GenBank/DDBJ whole genome shotgun (WGS) entry which is preliminary data.</text>
</comment>